<organism evidence="5 6">
    <name type="scientific">Enterococcus casseliflavus</name>
    <name type="common">Enterococcus flavescens</name>
    <dbReference type="NCBI Taxonomy" id="37734"/>
    <lineage>
        <taxon>Bacteria</taxon>
        <taxon>Bacillati</taxon>
        <taxon>Bacillota</taxon>
        <taxon>Bacilli</taxon>
        <taxon>Lactobacillales</taxon>
        <taxon>Enterococcaceae</taxon>
        <taxon>Enterococcus</taxon>
    </lineage>
</organism>
<dbReference type="Pfam" id="PF07687">
    <property type="entry name" value="M20_dimer"/>
    <property type="match status" value="1"/>
</dbReference>
<accession>A0ABD6Z440</accession>
<dbReference type="GO" id="GO:0016787">
    <property type="term" value="F:hydrolase activity"/>
    <property type="evidence" value="ECO:0007669"/>
    <property type="project" value="UniProtKB-KW"/>
</dbReference>
<feature type="domain" description="Peptidase M20 dimerisation" evidence="4">
    <location>
        <begin position="191"/>
        <end position="289"/>
    </location>
</feature>
<keyword evidence="1" id="KW-0479">Metal-binding</keyword>
<evidence type="ECO:0000313" key="6">
    <source>
        <dbReference type="Proteomes" id="UP000422837"/>
    </source>
</evidence>
<dbReference type="Gene3D" id="3.40.630.10">
    <property type="entry name" value="Zn peptidases"/>
    <property type="match status" value="1"/>
</dbReference>
<protein>
    <submittedName>
        <fullName evidence="5">M20/M25/M40 family metallo-hydrolase</fullName>
    </submittedName>
</protein>
<dbReference type="SUPFAM" id="SSF55031">
    <property type="entry name" value="Bacterial exopeptidase dimerisation domain"/>
    <property type="match status" value="1"/>
</dbReference>
<gene>
    <name evidence="5" type="ORF">GFU50_08670</name>
</gene>
<dbReference type="EMBL" id="CP046123">
    <property type="protein sequence ID" value="QGN31270.1"/>
    <property type="molecule type" value="Genomic_DNA"/>
</dbReference>
<proteinExistence type="predicted"/>
<dbReference type="PANTHER" id="PTHR43808:SF9">
    <property type="entry name" value="BLL0789 PROTEIN"/>
    <property type="match status" value="1"/>
</dbReference>
<name>A0ABD6Z440_ENTCA</name>
<dbReference type="PIRSF" id="PIRSF037238">
    <property type="entry name" value="Carboxypeptidase_G2"/>
    <property type="match status" value="1"/>
</dbReference>
<reference evidence="5 6" key="1">
    <citation type="submission" date="2019-11" db="EMBL/GenBank/DDBJ databases">
        <title>Detection and genome characteristic of a blood enterococcus casselifavus isolate from Zhengzhou,china.</title>
        <authorList>
            <person name="Wen P."/>
        </authorList>
    </citation>
    <scope>NUCLEOTIDE SEQUENCE [LARGE SCALE GENOMIC DNA]</scope>
    <source>
        <strain evidence="5 6">EC291</strain>
    </source>
</reference>
<dbReference type="InterPro" id="IPR036264">
    <property type="entry name" value="Bact_exopeptidase_dim_dom"/>
</dbReference>
<sequence>MQTKNKMIMKQIDIYVESKRTEMIELWEELVNIESGPKQKEGVAKVISVIKSELEDIGLETKVLSMPNAGDVFTAFWKNTNKEKPIIFLGHTDTVFQPGVIKKFPFSIDDNGFAHGPGVLDMKGGLVIALYTIKALKEIGYTRYPIKLVLAGDEETMHKDSTAAEVLASEIRGAAAALNFETGYQDDGIVVGRKGGGIISLKIKGIAAHSGIEPEKGRSAILEAAYKIIELEKENDISVGKLLNCGMVNGGIGENTIPEECEIRIAYRFPTMKIKNEIVSAVDRIAKTSFIDGTTAKINLEMGMDCMETTPEVMALFEHFKQAALDSGYGSIHPFSVGGISDSAIAVVNGVPTLCGLGCKGKNNHTLNEYAEVESLFSRTKLAAAAVYQYP</sequence>
<dbReference type="SUPFAM" id="SSF53187">
    <property type="entry name" value="Zn-dependent exopeptidases"/>
    <property type="match status" value="1"/>
</dbReference>
<evidence type="ECO:0000259" key="4">
    <source>
        <dbReference type="Pfam" id="PF07687"/>
    </source>
</evidence>
<dbReference type="InterPro" id="IPR011650">
    <property type="entry name" value="Peptidase_M20_dimer"/>
</dbReference>
<dbReference type="Gene3D" id="3.30.70.360">
    <property type="match status" value="1"/>
</dbReference>
<evidence type="ECO:0000256" key="2">
    <source>
        <dbReference type="ARBA" id="ARBA00022801"/>
    </source>
</evidence>
<dbReference type="Pfam" id="PF01546">
    <property type="entry name" value="Peptidase_M20"/>
    <property type="match status" value="1"/>
</dbReference>
<dbReference type="PANTHER" id="PTHR43808">
    <property type="entry name" value="ACETYLORNITHINE DEACETYLASE"/>
    <property type="match status" value="1"/>
</dbReference>
<keyword evidence="2" id="KW-0378">Hydrolase</keyword>
<evidence type="ECO:0000256" key="1">
    <source>
        <dbReference type="ARBA" id="ARBA00022723"/>
    </source>
</evidence>
<dbReference type="GO" id="GO:0046872">
    <property type="term" value="F:metal ion binding"/>
    <property type="evidence" value="ECO:0007669"/>
    <property type="project" value="UniProtKB-KW"/>
</dbReference>
<feature type="active site" evidence="3">
    <location>
        <position position="93"/>
    </location>
</feature>
<dbReference type="InterPro" id="IPR050072">
    <property type="entry name" value="Peptidase_M20A"/>
</dbReference>
<dbReference type="InterPro" id="IPR002933">
    <property type="entry name" value="Peptidase_M20"/>
</dbReference>
<evidence type="ECO:0000256" key="3">
    <source>
        <dbReference type="PIRSR" id="PIRSR037238-1"/>
    </source>
</evidence>
<dbReference type="CDD" id="cd03885">
    <property type="entry name" value="M20_CPDG2"/>
    <property type="match status" value="1"/>
</dbReference>
<dbReference type="AlphaFoldDB" id="A0ABD6Z440"/>
<dbReference type="Proteomes" id="UP000422837">
    <property type="component" value="Chromosome"/>
</dbReference>
<evidence type="ECO:0000313" key="5">
    <source>
        <dbReference type="EMBL" id="QGN31270.1"/>
    </source>
</evidence>
<feature type="active site" description="Proton acceptor" evidence="3">
    <location>
        <position position="154"/>
    </location>
</feature>
<dbReference type="InterPro" id="IPR017150">
    <property type="entry name" value="Pept_M20_glutamate_carboxypep"/>
</dbReference>